<feature type="domain" description="Enoyl reductase (ER)" evidence="1">
    <location>
        <begin position="10"/>
        <end position="323"/>
    </location>
</feature>
<dbReference type="GO" id="GO:0008270">
    <property type="term" value="F:zinc ion binding"/>
    <property type="evidence" value="ECO:0007669"/>
    <property type="project" value="InterPro"/>
</dbReference>
<gene>
    <name evidence="2" type="ORF">SAMN05216361_2803</name>
</gene>
<dbReference type="InterPro" id="IPR020843">
    <property type="entry name" value="ER"/>
</dbReference>
<evidence type="ECO:0000313" key="3">
    <source>
        <dbReference type="Proteomes" id="UP000184520"/>
    </source>
</evidence>
<dbReference type="SUPFAM" id="SSF51735">
    <property type="entry name" value="NAD(P)-binding Rossmann-fold domains"/>
    <property type="match status" value="1"/>
</dbReference>
<dbReference type="SMART" id="SM00829">
    <property type="entry name" value="PKS_ER"/>
    <property type="match status" value="1"/>
</dbReference>
<dbReference type="SUPFAM" id="SSF50129">
    <property type="entry name" value="GroES-like"/>
    <property type="match status" value="1"/>
</dbReference>
<dbReference type="Pfam" id="PF08240">
    <property type="entry name" value="ADH_N"/>
    <property type="match status" value="1"/>
</dbReference>
<proteinExistence type="predicted"/>
<dbReference type="Proteomes" id="UP000184520">
    <property type="component" value="Unassembled WGS sequence"/>
</dbReference>
<reference evidence="3" key="1">
    <citation type="submission" date="2016-11" db="EMBL/GenBank/DDBJ databases">
        <authorList>
            <person name="Varghese N."/>
            <person name="Submissions S."/>
        </authorList>
    </citation>
    <scope>NUCLEOTIDE SEQUENCE [LARGE SCALE GENOMIC DNA]</scope>
    <source>
        <strain evidence="3">CGMCC 1.8995</strain>
    </source>
</reference>
<dbReference type="Gene3D" id="3.40.50.720">
    <property type="entry name" value="NAD(P)-binding Rossmann-like Domain"/>
    <property type="match status" value="1"/>
</dbReference>
<dbReference type="Pfam" id="PF00107">
    <property type="entry name" value="ADH_zinc_N"/>
    <property type="match status" value="1"/>
</dbReference>
<dbReference type="Gene3D" id="3.90.180.10">
    <property type="entry name" value="Medium-chain alcohol dehydrogenases, catalytic domain"/>
    <property type="match status" value="1"/>
</dbReference>
<dbReference type="AlphaFoldDB" id="A0A1M5LVF1"/>
<dbReference type="OrthoDB" id="4190732at2"/>
<dbReference type="InterPro" id="IPR011032">
    <property type="entry name" value="GroES-like_sf"/>
</dbReference>
<dbReference type="InterPro" id="IPR013154">
    <property type="entry name" value="ADH-like_N"/>
</dbReference>
<dbReference type="PANTHER" id="PTHR43677:SF4">
    <property type="entry name" value="QUINONE OXIDOREDUCTASE-LIKE PROTEIN 2"/>
    <property type="match status" value="1"/>
</dbReference>
<dbReference type="EMBL" id="FQWD01000004">
    <property type="protein sequence ID" value="SHG68976.1"/>
    <property type="molecule type" value="Genomic_DNA"/>
</dbReference>
<dbReference type="InterPro" id="IPR002364">
    <property type="entry name" value="Quin_OxRdtase/zeta-crystal_CS"/>
</dbReference>
<dbReference type="STRING" id="634436.SAMN05216361_2803"/>
<keyword evidence="3" id="KW-1185">Reference proteome</keyword>
<evidence type="ECO:0000313" key="2">
    <source>
        <dbReference type="EMBL" id="SHG68976.1"/>
    </source>
</evidence>
<accession>A0A1M5LVF1</accession>
<dbReference type="CDD" id="cd08241">
    <property type="entry name" value="QOR1"/>
    <property type="match status" value="1"/>
</dbReference>
<sequence length="329" mass="34878">MKAVICNEFAPLDQLAFGEWPLPVAGNDEALIKVSAIGVNFPDALLVQGLYQAKPERPFVPGAEFSGVVEAVGDNVTHLKKGDRVVGLSTHYSACAEFISVPAARLIPVPEAIPMNEAAGLILAHGTAHYALKQRANLQAGETLLVLGAAGGTGLAAVQIGKAMGARVIAGCSSEEKLALAKENGADELINYSSDDLQTQLRELTNGKGVDVVYDPVGGQLFDVCTRNMAPEGRLLVVGFAGGDIPKFPVNLALVKEYAVVGVFFGAFTRRDPAAYADNMRELLDWYQSGKVHVHIDTTYPLANTADAFADVINRKARGKLIISPLINV</sequence>
<dbReference type="InterPro" id="IPR051397">
    <property type="entry name" value="Zn-ADH-like_protein"/>
</dbReference>
<evidence type="ECO:0000259" key="1">
    <source>
        <dbReference type="SMART" id="SM00829"/>
    </source>
</evidence>
<dbReference type="PANTHER" id="PTHR43677">
    <property type="entry name" value="SHORT-CHAIN DEHYDROGENASE/REDUCTASE"/>
    <property type="match status" value="1"/>
</dbReference>
<dbReference type="InterPro" id="IPR013149">
    <property type="entry name" value="ADH-like_C"/>
</dbReference>
<protein>
    <submittedName>
        <fullName evidence="2">NADPH2:quinone reductase</fullName>
    </submittedName>
</protein>
<dbReference type="RefSeq" id="WP_073323482.1">
    <property type="nucleotide sequence ID" value="NZ_FQWD01000004.1"/>
</dbReference>
<dbReference type="GO" id="GO:0016491">
    <property type="term" value="F:oxidoreductase activity"/>
    <property type="evidence" value="ECO:0007669"/>
    <property type="project" value="InterPro"/>
</dbReference>
<name>A0A1M5LVF1_9ALTE</name>
<dbReference type="PROSITE" id="PS01162">
    <property type="entry name" value="QOR_ZETA_CRYSTAL"/>
    <property type="match status" value="1"/>
</dbReference>
<dbReference type="InterPro" id="IPR036291">
    <property type="entry name" value="NAD(P)-bd_dom_sf"/>
</dbReference>
<organism evidence="2 3">
    <name type="scientific">Marisediminitalea aggregata</name>
    <dbReference type="NCBI Taxonomy" id="634436"/>
    <lineage>
        <taxon>Bacteria</taxon>
        <taxon>Pseudomonadati</taxon>
        <taxon>Pseudomonadota</taxon>
        <taxon>Gammaproteobacteria</taxon>
        <taxon>Alteromonadales</taxon>
        <taxon>Alteromonadaceae</taxon>
        <taxon>Marisediminitalea</taxon>
    </lineage>
</organism>